<dbReference type="EMBL" id="JAFNAA010000011">
    <property type="protein sequence ID" value="MBO1108828.1"/>
    <property type="molecule type" value="Genomic_DNA"/>
</dbReference>
<dbReference type="PROSITE" id="PS51257">
    <property type="entry name" value="PROKAR_LIPOPROTEIN"/>
    <property type="match status" value="1"/>
</dbReference>
<feature type="chain" id="PRO_5034492231" evidence="1">
    <location>
        <begin position="22"/>
        <end position="193"/>
    </location>
</feature>
<dbReference type="AlphaFoldDB" id="A0A8I1W7J1"/>
<protein>
    <submittedName>
        <fullName evidence="2">DUF1131 family protein</fullName>
    </submittedName>
</protein>
<organism evidence="2 3">
    <name type="scientific">Plesiomonas shigelloides</name>
    <name type="common">Aeromonas shigelloides</name>
    <dbReference type="NCBI Taxonomy" id="703"/>
    <lineage>
        <taxon>Bacteria</taxon>
        <taxon>Pseudomonadati</taxon>
        <taxon>Pseudomonadota</taxon>
        <taxon>Gammaproteobacteria</taxon>
        <taxon>Enterobacterales</taxon>
        <taxon>Enterobacteriaceae</taxon>
        <taxon>Plesiomonas</taxon>
    </lineage>
</organism>
<name>A0A8I1W7J1_PLESH</name>
<evidence type="ECO:0000313" key="3">
    <source>
        <dbReference type="Proteomes" id="UP000664658"/>
    </source>
</evidence>
<feature type="signal peptide" evidence="1">
    <location>
        <begin position="1"/>
        <end position="21"/>
    </location>
</feature>
<dbReference type="InterPro" id="IPR010938">
    <property type="entry name" value="DUF1131"/>
</dbReference>
<dbReference type="Gene3D" id="2.60.460.10">
    <property type="entry name" value="protein yfey like domain"/>
    <property type="match status" value="1"/>
</dbReference>
<dbReference type="InterPro" id="IPR038714">
    <property type="entry name" value="YfeY-like_sf"/>
</dbReference>
<dbReference type="Pfam" id="PF06572">
    <property type="entry name" value="DUF1131"/>
    <property type="match status" value="1"/>
</dbReference>
<evidence type="ECO:0000256" key="1">
    <source>
        <dbReference type="SAM" id="SignalP"/>
    </source>
</evidence>
<dbReference type="RefSeq" id="WP_152106838.1">
    <property type="nucleotide sequence ID" value="NZ_JAFNAA010000011.1"/>
</dbReference>
<proteinExistence type="predicted"/>
<accession>A0A8I1W7J1</accession>
<gene>
    <name evidence="2" type="ORF">J2R62_11440</name>
</gene>
<dbReference type="Proteomes" id="UP000664658">
    <property type="component" value="Unassembled WGS sequence"/>
</dbReference>
<comment type="caution">
    <text evidence="2">The sequence shown here is derived from an EMBL/GenBank/DDBJ whole genome shotgun (WGS) entry which is preliminary data.</text>
</comment>
<sequence length="193" mass="21096">MKRPVWMIVFPLLLSGCSSLGVSNWMPTSWFGSSDTVTGDSVLGLDADTPVTRDAISRQLGDGFQIRTGMQSNGADVLPYAEVRQNDARVMTVNGKADGQISSVDIDSPEIKTEWGTHVGSRFSDIYPKALGANCKIGQIEVDSAVICQAPQDQRIRYVFSGEWDGPQTLLPPDATLRDWQIKRIIWQAAPAP</sequence>
<evidence type="ECO:0000313" key="2">
    <source>
        <dbReference type="EMBL" id="MBO1108828.1"/>
    </source>
</evidence>
<keyword evidence="1" id="KW-0732">Signal</keyword>
<reference evidence="2" key="1">
    <citation type="submission" date="2021-03" db="EMBL/GenBank/DDBJ databases">
        <title>Plesiomonas shigelloides zfcc0051, isolated from zebrafish feces.</title>
        <authorList>
            <person name="Vanderhoek Z."/>
            <person name="Gaulke C."/>
        </authorList>
    </citation>
    <scope>NUCLEOTIDE SEQUENCE</scope>
    <source>
        <strain evidence="2">Zfcc0051</strain>
    </source>
</reference>